<evidence type="ECO:0000313" key="2">
    <source>
        <dbReference type="EMBL" id="SYV94558.1"/>
    </source>
</evidence>
<dbReference type="InterPro" id="IPR003717">
    <property type="entry name" value="RecO"/>
</dbReference>
<name>A0A3B0PBS0_MYCGL</name>
<organism evidence="2 3">
    <name type="scientific">Mycoplasmoides gallisepticum</name>
    <name type="common">Mycoplasma gallisepticum</name>
    <dbReference type="NCBI Taxonomy" id="2096"/>
    <lineage>
        <taxon>Bacteria</taxon>
        <taxon>Bacillati</taxon>
        <taxon>Mycoplasmatota</taxon>
        <taxon>Mycoplasmoidales</taxon>
        <taxon>Mycoplasmoidaceae</taxon>
        <taxon>Mycoplasmoides</taxon>
    </lineage>
</organism>
<dbReference type="Pfam" id="PF11967">
    <property type="entry name" value="RecO_N"/>
    <property type="match status" value="1"/>
</dbReference>
<accession>A0A3B0PBS0</accession>
<dbReference type="AlphaFoldDB" id="A0A3B0PBS0"/>
<evidence type="ECO:0000313" key="3">
    <source>
        <dbReference type="Proteomes" id="UP000260136"/>
    </source>
</evidence>
<dbReference type="GO" id="GO:0006281">
    <property type="term" value="P:DNA repair"/>
    <property type="evidence" value="ECO:0007669"/>
    <property type="project" value="InterPro"/>
</dbReference>
<dbReference type="InterPro" id="IPR037278">
    <property type="entry name" value="ARFGAP/RecO"/>
</dbReference>
<dbReference type="SUPFAM" id="SSF57863">
    <property type="entry name" value="ArfGap/RecO-like zinc finger"/>
    <property type="match status" value="1"/>
</dbReference>
<proteinExistence type="predicted"/>
<dbReference type="GeneID" id="93510221"/>
<dbReference type="RefSeq" id="WP_027333174.1">
    <property type="nucleotide sequence ID" value="NZ_CP143981.1"/>
</dbReference>
<dbReference type="InterPro" id="IPR022572">
    <property type="entry name" value="DNA_rep/recomb_RecO_N"/>
</dbReference>
<reference evidence="3" key="1">
    <citation type="submission" date="2018-06" db="EMBL/GenBank/DDBJ databases">
        <authorList>
            <consortium name="Pathogen Informatics"/>
        </authorList>
    </citation>
    <scope>NUCLEOTIDE SEQUENCE [LARGE SCALE GENOMIC DNA]</scope>
    <source>
        <strain evidence="3">NCTC10115</strain>
    </source>
</reference>
<protein>
    <submittedName>
        <fullName evidence="2">Recombinational DNA repair protein RecO</fullName>
    </submittedName>
</protein>
<evidence type="ECO:0000259" key="1">
    <source>
        <dbReference type="Pfam" id="PF11967"/>
    </source>
</evidence>
<sequence>MSSITKKGYIIDHFDHNENDQIIKILFDDNTLTSLISVGSKKILSKNGRYITLGSLHDFEFFQARSIERLSKLKKIHEIDTKDATISESLPMVIMHYYLNKKSGELENNFFNFYDDVINYVIKQRYSDETIIIYILLNIINLEGIAFQLLNCGICNSKQVITLSFKKMYGLCEKCAYEQHEFLYDKNFMRNIFWLIYKNDYEVSTLESRKYISLIKGLASAIYHNAGIYLEPVFSYLIKLK</sequence>
<dbReference type="STRING" id="1006581.GCW_02205"/>
<dbReference type="NCBIfam" id="TIGR00613">
    <property type="entry name" value="reco"/>
    <property type="match status" value="1"/>
</dbReference>
<dbReference type="GO" id="GO:0006310">
    <property type="term" value="P:DNA recombination"/>
    <property type="evidence" value="ECO:0007669"/>
    <property type="project" value="InterPro"/>
</dbReference>
<dbReference type="EMBL" id="LS991952">
    <property type="protein sequence ID" value="SYV94558.1"/>
    <property type="molecule type" value="Genomic_DNA"/>
</dbReference>
<gene>
    <name evidence="2" type="ORF">NCTC10115_00883</name>
</gene>
<feature type="domain" description="DNA replication/recombination mediator RecO N-terminal" evidence="1">
    <location>
        <begin position="1"/>
        <end position="75"/>
    </location>
</feature>
<dbReference type="Proteomes" id="UP000260136">
    <property type="component" value="Chromosome"/>
</dbReference>